<feature type="transmembrane region" description="Helical" evidence="7">
    <location>
        <begin position="6"/>
        <end position="23"/>
    </location>
</feature>
<dbReference type="GO" id="GO:0005886">
    <property type="term" value="C:plasma membrane"/>
    <property type="evidence" value="ECO:0007669"/>
    <property type="project" value="TreeGrafter"/>
</dbReference>
<dbReference type="AlphaFoldDB" id="A0A387B899"/>
<evidence type="ECO:0000256" key="6">
    <source>
        <dbReference type="ARBA" id="ARBA00023136"/>
    </source>
</evidence>
<protein>
    <submittedName>
        <fullName evidence="9">SLC13/DASS family transporter</fullName>
    </submittedName>
</protein>
<name>A0A387B899_9MICO</name>
<feature type="transmembrane region" description="Helical" evidence="7">
    <location>
        <begin position="58"/>
        <end position="86"/>
    </location>
</feature>
<keyword evidence="4" id="KW-0677">Repeat</keyword>
<feature type="transmembrane region" description="Helical" evidence="7">
    <location>
        <begin position="138"/>
        <end position="163"/>
    </location>
</feature>
<evidence type="ECO:0000259" key="8">
    <source>
        <dbReference type="PROSITE" id="PS51202"/>
    </source>
</evidence>
<evidence type="ECO:0000256" key="2">
    <source>
        <dbReference type="ARBA" id="ARBA00022448"/>
    </source>
</evidence>
<dbReference type="InterPro" id="IPR004680">
    <property type="entry name" value="Cit_transptr-like_dom"/>
</dbReference>
<accession>A0A387B899</accession>
<proteinExistence type="predicted"/>
<evidence type="ECO:0000256" key="7">
    <source>
        <dbReference type="SAM" id="Phobius"/>
    </source>
</evidence>
<dbReference type="InterPro" id="IPR051679">
    <property type="entry name" value="DASS-Related_Transporters"/>
</dbReference>
<dbReference type="InterPro" id="IPR006037">
    <property type="entry name" value="RCK_C"/>
</dbReference>
<evidence type="ECO:0000256" key="5">
    <source>
        <dbReference type="ARBA" id="ARBA00022989"/>
    </source>
</evidence>
<keyword evidence="6 7" id="KW-0472">Membrane</keyword>
<feature type="transmembrane region" description="Helical" evidence="7">
    <location>
        <begin position="417"/>
        <end position="440"/>
    </location>
</feature>
<dbReference type="Pfam" id="PF03600">
    <property type="entry name" value="CitMHS"/>
    <property type="match status" value="1"/>
</dbReference>
<organism evidence="9 10">
    <name type="scientific">Protaetiibacter intestinalis</name>
    <dbReference type="NCBI Taxonomy" id="2419774"/>
    <lineage>
        <taxon>Bacteria</taxon>
        <taxon>Bacillati</taxon>
        <taxon>Actinomycetota</taxon>
        <taxon>Actinomycetes</taxon>
        <taxon>Micrococcales</taxon>
        <taxon>Microbacteriaceae</taxon>
        <taxon>Protaetiibacter</taxon>
    </lineage>
</organism>
<dbReference type="Proteomes" id="UP000278886">
    <property type="component" value="Chromosome"/>
</dbReference>
<feature type="transmembrane region" description="Helical" evidence="7">
    <location>
        <begin position="506"/>
        <end position="529"/>
    </location>
</feature>
<sequence>MEPLDPVIATVVILLLAVVAFASGKVPLAVVAGGVMVALWATGVLELGQVLAGFAEPTVLLIACLFIVSEALDATGVTAWVGQLVISRAGTARRPLTLVIALIVAVLTAFISINGAVAALVPVVVVVASRAGIVPSKLLLPVAFAASAGSLLTLTGTPVNLLVSELAVAAGGRPFGFFEFALVGLPLVVCTAAIVALGGGRLLPVRQPDRLGVPRDARATAKTLRESYQLELERPLIGVREGVVEVMIAPRSTLIGREIIAGMRTRDEDLVILAIRHANPDGTEESRPNADGTTTLRAGDAVLVQGPWDALERYARSADVIAVTPPQELRRAVPLGAGAKRSLGVLAALVLLLATAIVPPVIAGLLAVMALIVARVLSPAQAFRAVSWTTIVLIAGMVPLSTAFVTTGAAGGVADAVLGFIGSGSPHLALLVLGVITLVLGQFISNVATVLVVAPISIALAQSMQVSVQPFMMALTVVGAASFLTPLATPANLMVMQPAGYRFGDYWRLGLPLALLFLAVSVLYVPLIWPFEP</sequence>
<reference evidence="10" key="1">
    <citation type="submission" date="2018-09" db="EMBL/GenBank/DDBJ databases">
        <title>Genome sequencing of strain 2DFWR-13.</title>
        <authorList>
            <person name="Heo J."/>
            <person name="Kim S.-J."/>
            <person name="Kwon S.-W."/>
        </authorList>
    </citation>
    <scope>NUCLEOTIDE SEQUENCE [LARGE SCALE GENOMIC DNA]</scope>
    <source>
        <strain evidence="10">2DFWR-13</strain>
    </source>
</reference>
<dbReference type="RefSeq" id="WP_120762399.1">
    <property type="nucleotide sequence ID" value="NZ_CP032630.1"/>
</dbReference>
<dbReference type="Gene3D" id="3.30.70.1450">
    <property type="entry name" value="Regulator of K+ conductance, C-terminal domain"/>
    <property type="match status" value="1"/>
</dbReference>
<feature type="transmembrane region" description="Helical" evidence="7">
    <location>
        <begin position="175"/>
        <end position="197"/>
    </location>
</feature>
<dbReference type="PROSITE" id="PS51202">
    <property type="entry name" value="RCK_C"/>
    <property type="match status" value="1"/>
</dbReference>
<feature type="transmembrane region" description="Helical" evidence="7">
    <location>
        <begin position="385"/>
        <end position="405"/>
    </location>
</feature>
<feature type="transmembrane region" description="Helical" evidence="7">
    <location>
        <begin position="30"/>
        <end position="52"/>
    </location>
</feature>
<dbReference type="EMBL" id="CP032630">
    <property type="protein sequence ID" value="AYF98051.1"/>
    <property type="molecule type" value="Genomic_DNA"/>
</dbReference>
<dbReference type="PANTHER" id="PTHR43652:SF2">
    <property type="entry name" value="BASIC AMINO ACID ANTIPORTER YFCC-RELATED"/>
    <property type="match status" value="1"/>
</dbReference>
<dbReference type="KEGG" id="lyd:D7I47_07155"/>
<evidence type="ECO:0000256" key="4">
    <source>
        <dbReference type="ARBA" id="ARBA00022737"/>
    </source>
</evidence>
<feature type="transmembrane region" description="Helical" evidence="7">
    <location>
        <begin position="471"/>
        <end position="494"/>
    </location>
</feature>
<dbReference type="InterPro" id="IPR036721">
    <property type="entry name" value="RCK_C_sf"/>
</dbReference>
<evidence type="ECO:0000256" key="1">
    <source>
        <dbReference type="ARBA" id="ARBA00004141"/>
    </source>
</evidence>
<keyword evidence="3 7" id="KW-0812">Transmembrane</keyword>
<gene>
    <name evidence="9" type="ORF">D7I47_07155</name>
</gene>
<dbReference type="GO" id="GO:0008324">
    <property type="term" value="F:monoatomic cation transmembrane transporter activity"/>
    <property type="evidence" value="ECO:0007669"/>
    <property type="project" value="InterPro"/>
</dbReference>
<comment type="subcellular location">
    <subcellularLocation>
        <location evidence="1">Membrane</location>
        <topology evidence="1">Multi-pass membrane protein</topology>
    </subcellularLocation>
</comment>
<dbReference type="SUPFAM" id="SSF116726">
    <property type="entry name" value="TrkA C-terminal domain-like"/>
    <property type="match status" value="1"/>
</dbReference>
<evidence type="ECO:0000313" key="9">
    <source>
        <dbReference type="EMBL" id="AYF98051.1"/>
    </source>
</evidence>
<dbReference type="PANTHER" id="PTHR43652">
    <property type="entry name" value="BASIC AMINO ACID ANTIPORTER YFCC-RELATED"/>
    <property type="match status" value="1"/>
</dbReference>
<keyword evidence="5 7" id="KW-1133">Transmembrane helix</keyword>
<dbReference type="GO" id="GO:0006813">
    <property type="term" value="P:potassium ion transport"/>
    <property type="evidence" value="ECO:0007669"/>
    <property type="project" value="InterPro"/>
</dbReference>
<feature type="domain" description="RCK C-terminal" evidence="8">
    <location>
        <begin position="230"/>
        <end position="320"/>
    </location>
</feature>
<feature type="transmembrane region" description="Helical" evidence="7">
    <location>
        <begin position="98"/>
        <end position="126"/>
    </location>
</feature>
<evidence type="ECO:0000313" key="10">
    <source>
        <dbReference type="Proteomes" id="UP000278886"/>
    </source>
</evidence>
<evidence type="ECO:0000256" key="3">
    <source>
        <dbReference type="ARBA" id="ARBA00022692"/>
    </source>
</evidence>
<feature type="transmembrane region" description="Helical" evidence="7">
    <location>
        <begin position="447"/>
        <end position="465"/>
    </location>
</feature>
<dbReference type="OrthoDB" id="9809303at2"/>
<feature type="transmembrane region" description="Helical" evidence="7">
    <location>
        <begin position="345"/>
        <end position="373"/>
    </location>
</feature>
<keyword evidence="2" id="KW-0813">Transport</keyword>
<dbReference type="Pfam" id="PF02080">
    <property type="entry name" value="TrkA_C"/>
    <property type="match status" value="1"/>
</dbReference>
<keyword evidence="10" id="KW-1185">Reference proteome</keyword>